<protein>
    <submittedName>
        <fullName evidence="1">Uncharacterized protein</fullName>
    </submittedName>
</protein>
<comment type="caution">
    <text evidence="1">The sequence shown here is derived from an EMBL/GenBank/DDBJ whole genome shotgun (WGS) entry which is preliminary data.</text>
</comment>
<name>A0A0F9BEY2_9ZZZZ</name>
<dbReference type="EMBL" id="LAZR01052431">
    <property type="protein sequence ID" value="KKK82981.1"/>
    <property type="molecule type" value="Genomic_DNA"/>
</dbReference>
<proteinExistence type="predicted"/>
<dbReference type="AlphaFoldDB" id="A0A0F9BEY2"/>
<reference evidence="1" key="1">
    <citation type="journal article" date="2015" name="Nature">
        <title>Complex archaea that bridge the gap between prokaryotes and eukaryotes.</title>
        <authorList>
            <person name="Spang A."/>
            <person name="Saw J.H."/>
            <person name="Jorgensen S.L."/>
            <person name="Zaremba-Niedzwiedzka K."/>
            <person name="Martijn J."/>
            <person name="Lind A.E."/>
            <person name="van Eijk R."/>
            <person name="Schleper C."/>
            <person name="Guy L."/>
            <person name="Ettema T.J."/>
        </authorList>
    </citation>
    <scope>NUCLEOTIDE SEQUENCE</scope>
</reference>
<gene>
    <name evidence="1" type="ORF">LCGC14_2797960</name>
</gene>
<sequence length="69" mass="7976">MTLPKSLKDVWPPSLGPRALRVVLNSIDRYLWIPRGRGLQPGDSWTKTQRKLVGVHIRVSNRFQTRRLG</sequence>
<evidence type="ECO:0000313" key="1">
    <source>
        <dbReference type="EMBL" id="KKK82981.1"/>
    </source>
</evidence>
<organism evidence="1">
    <name type="scientific">marine sediment metagenome</name>
    <dbReference type="NCBI Taxonomy" id="412755"/>
    <lineage>
        <taxon>unclassified sequences</taxon>
        <taxon>metagenomes</taxon>
        <taxon>ecological metagenomes</taxon>
    </lineage>
</organism>
<accession>A0A0F9BEY2</accession>